<feature type="region of interest" description="Disordered" evidence="2">
    <location>
        <begin position="1"/>
        <end position="105"/>
    </location>
</feature>
<organism evidence="3 4">
    <name type="scientific">Lupinus angustifolius</name>
    <name type="common">Narrow-leaved blue lupine</name>
    <dbReference type="NCBI Taxonomy" id="3871"/>
    <lineage>
        <taxon>Eukaryota</taxon>
        <taxon>Viridiplantae</taxon>
        <taxon>Streptophyta</taxon>
        <taxon>Embryophyta</taxon>
        <taxon>Tracheophyta</taxon>
        <taxon>Spermatophyta</taxon>
        <taxon>Magnoliopsida</taxon>
        <taxon>eudicotyledons</taxon>
        <taxon>Gunneridae</taxon>
        <taxon>Pentapetalae</taxon>
        <taxon>rosids</taxon>
        <taxon>fabids</taxon>
        <taxon>Fabales</taxon>
        <taxon>Fabaceae</taxon>
        <taxon>Papilionoideae</taxon>
        <taxon>50 kb inversion clade</taxon>
        <taxon>genistoids sensu lato</taxon>
        <taxon>core genistoids</taxon>
        <taxon>Genisteae</taxon>
        <taxon>Lupinus</taxon>
    </lineage>
</organism>
<reference evidence="3 4" key="1">
    <citation type="journal article" date="2017" name="Plant Biotechnol. J.">
        <title>A comprehensive draft genome sequence for lupin (Lupinus angustifolius), an emerging health food: insights into plant-microbe interactions and legume evolution.</title>
        <authorList>
            <person name="Hane J.K."/>
            <person name="Ming Y."/>
            <person name="Kamphuis L.G."/>
            <person name="Nelson M.N."/>
            <person name="Garg G."/>
            <person name="Atkins C.A."/>
            <person name="Bayer P.E."/>
            <person name="Bravo A."/>
            <person name="Bringans S."/>
            <person name="Cannon S."/>
            <person name="Edwards D."/>
            <person name="Foley R."/>
            <person name="Gao L.L."/>
            <person name="Harrison M.J."/>
            <person name="Huang W."/>
            <person name="Hurgobin B."/>
            <person name="Li S."/>
            <person name="Liu C.W."/>
            <person name="McGrath A."/>
            <person name="Morahan G."/>
            <person name="Murray J."/>
            <person name="Weller J."/>
            <person name="Jian J."/>
            <person name="Singh K.B."/>
        </authorList>
    </citation>
    <scope>NUCLEOTIDE SEQUENCE [LARGE SCALE GENOMIC DNA]</scope>
    <source>
        <strain evidence="4">cv. Tanjil</strain>
        <tissue evidence="3">Whole plant</tissue>
    </source>
</reference>
<dbReference type="InterPro" id="IPR007573">
    <property type="entry name" value="QWRF"/>
</dbReference>
<dbReference type="EMBL" id="CM007364">
    <property type="protein sequence ID" value="OIW13890.1"/>
    <property type="molecule type" value="Genomic_DNA"/>
</dbReference>
<dbReference type="PANTHER" id="PTHR31807:SF6">
    <property type="entry name" value="PROTEIN ENDOSPERM DEFECTIVE 1-RELATED"/>
    <property type="match status" value="1"/>
</dbReference>
<comment type="similarity">
    <text evidence="1">Belongs to the QWRF family.</text>
</comment>
<evidence type="ECO:0000256" key="1">
    <source>
        <dbReference type="ARBA" id="ARBA00010016"/>
    </source>
</evidence>
<gene>
    <name evidence="3" type="ORF">TanjilG_31779</name>
</gene>
<feature type="compositionally biased region" description="Polar residues" evidence="2">
    <location>
        <begin position="1"/>
        <end position="21"/>
    </location>
</feature>
<dbReference type="GO" id="GO:0005880">
    <property type="term" value="C:nuclear microtubule"/>
    <property type="evidence" value="ECO:0007669"/>
    <property type="project" value="TreeGrafter"/>
</dbReference>
<dbReference type="PANTHER" id="PTHR31807">
    <property type="entry name" value="AUGMIN FAMILY MEMBER"/>
    <property type="match status" value="1"/>
</dbReference>
<dbReference type="GO" id="GO:0051225">
    <property type="term" value="P:spindle assembly"/>
    <property type="evidence" value="ECO:0007669"/>
    <property type="project" value="TreeGrafter"/>
</dbReference>
<evidence type="ECO:0000313" key="4">
    <source>
        <dbReference type="Proteomes" id="UP000188354"/>
    </source>
</evidence>
<keyword evidence="4" id="KW-1185">Reference proteome</keyword>
<dbReference type="Gramene" id="OIW13890">
    <property type="protein sequence ID" value="OIW13890"/>
    <property type="gene ID" value="TanjilG_31779"/>
</dbReference>
<sequence length="583" mass="63622">MSQQNQPITVSQNPISETFVSVSPPPPPPPPLPPTPSNNRRPRVREVSSRFMSPAVSTVQRRRHQQSEEDENNKPVENSETPFPFGNSNSMCKPSVGPTNQRKQRSVKLFKENNGIGRVEHVPPPHPSKSCSGRIGIGVSNGFATPSCRPDTPTITVSSRYRITQQHRSSANMSGNASAAAKLLQASGMFSSSSNNHHLKLNASTPSGLSQLETNSDTGSVCSDDESRDSDISCSIQSLPELCSDGDVLPTVSTRSVVEKIRSNNSTSSGDMKFHTPLSRSINLPSHSGSGHLLVHSVKGSEKQQGCSLSKQCGNQPNHVKVGGLSLPPIAPCAKQVVDARKGKKGSSHQEDLHSMRLLYNRYLQWRFANAKAKATMEVQQSESEKALYSLAMKLSELRGSVNTKRLELGVLQRLQTLLKILEAQIPYLDEWSALEEDYSVSITEAIQALLNASVQLPTEENVRIDVREMDEALNSALKMMETIVSHIQIFMPKAEETDISISELARVAGGEKALIGECGDLLSKTHKSQVEECSLRGQIIQLHSICHKNTEQEITDNSSANPHKESVDDTISTHLDDAAHSL</sequence>
<dbReference type="GO" id="GO:0008017">
    <property type="term" value="F:microtubule binding"/>
    <property type="evidence" value="ECO:0007669"/>
    <property type="project" value="TreeGrafter"/>
</dbReference>
<feature type="compositionally biased region" description="Pro residues" evidence="2">
    <location>
        <begin position="23"/>
        <end position="36"/>
    </location>
</feature>
<dbReference type="Proteomes" id="UP000188354">
    <property type="component" value="Chromosome LG04"/>
</dbReference>
<dbReference type="AlphaFoldDB" id="A0A4P1RMK9"/>
<dbReference type="GO" id="GO:0005737">
    <property type="term" value="C:cytoplasm"/>
    <property type="evidence" value="ECO:0007669"/>
    <property type="project" value="TreeGrafter"/>
</dbReference>
<dbReference type="Pfam" id="PF04484">
    <property type="entry name" value="QWRF"/>
    <property type="match status" value="1"/>
</dbReference>
<feature type="compositionally biased region" description="Polar residues" evidence="2">
    <location>
        <begin position="202"/>
        <end position="221"/>
    </location>
</feature>
<name>A0A4P1RMK9_LUPAN</name>
<proteinExistence type="inferred from homology"/>
<accession>A0A4P1RMK9</accession>
<dbReference type="STRING" id="3871.A0A4P1RMK9"/>
<evidence type="ECO:0008006" key="5">
    <source>
        <dbReference type="Google" id="ProtNLM"/>
    </source>
</evidence>
<feature type="compositionally biased region" description="Polar residues" evidence="2">
    <location>
        <begin position="75"/>
        <end position="101"/>
    </location>
</feature>
<evidence type="ECO:0000313" key="3">
    <source>
        <dbReference type="EMBL" id="OIW13890.1"/>
    </source>
</evidence>
<feature type="region of interest" description="Disordered" evidence="2">
    <location>
        <begin position="191"/>
        <end position="228"/>
    </location>
</feature>
<protein>
    <recommendedName>
        <fullName evidence="5">Protein ENDOSPERM DEFECTIVE 1</fullName>
    </recommendedName>
</protein>
<evidence type="ECO:0000256" key="2">
    <source>
        <dbReference type="SAM" id="MobiDB-lite"/>
    </source>
</evidence>